<evidence type="ECO:0000256" key="1">
    <source>
        <dbReference type="SAM" id="Phobius"/>
    </source>
</evidence>
<keyword evidence="1" id="KW-0472">Membrane</keyword>
<evidence type="ECO:0000313" key="2">
    <source>
        <dbReference type="EMBL" id="NKE67086.1"/>
    </source>
</evidence>
<sequence>MDNTLMVAVVVLLALVAVGAWLWSRKQQSKRLEQRFGPEYERALHRHGDVAKAEAELRSREKRVEKLHIVPLSPADAAHFSQAWRGLQARFIDNPKGTLADADQLVRELMLRRGYPMGDFEHRAADISVHHPAVVEHYRAAHAIARRDHRGEADTEDLRQAVVHYRALFGELLEVGEPPRRDDQRAAQTMEVHH</sequence>
<keyword evidence="3" id="KW-1185">Reference proteome</keyword>
<dbReference type="RefSeq" id="WP_168108221.1">
    <property type="nucleotide sequence ID" value="NZ_VTOX01000005.1"/>
</dbReference>
<gene>
    <name evidence="2" type="ORF">RAMLITH_14765</name>
</gene>
<keyword evidence="1" id="KW-1133">Transmembrane helix</keyword>
<reference evidence="2 3" key="1">
    <citation type="journal article" date="2020" name="Nature">
        <title>Bacterial chemolithoautotrophy via manganese oxidation.</title>
        <authorList>
            <person name="Yu H."/>
            <person name="Leadbetter J.R."/>
        </authorList>
    </citation>
    <scope>NUCLEOTIDE SEQUENCE [LARGE SCALE GENOMIC DNA]</scope>
    <source>
        <strain evidence="2 3">RBP-1</strain>
    </source>
</reference>
<accession>A0A7X6I778</accession>
<feature type="transmembrane region" description="Helical" evidence="1">
    <location>
        <begin position="6"/>
        <end position="24"/>
    </location>
</feature>
<dbReference type="Proteomes" id="UP000521868">
    <property type="component" value="Unassembled WGS sequence"/>
</dbReference>
<evidence type="ECO:0008006" key="4">
    <source>
        <dbReference type="Google" id="ProtNLM"/>
    </source>
</evidence>
<name>A0A7X6I778_9BURK</name>
<protein>
    <recommendedName>
        <fullName evidence="4">Secreted protein</fullName>
    </recommendedName>
</protein>
<dbReference type="AlphaFoldDB" id="A0A7X6I778"/>
<comment type="caution">
    <text evidence="2">The sequence shown here is derived from an EMBL/GenBank/DDBJ whole genome shotgun (WGS) entry which is preliminary data.</text>
</comment>
<organism evidence="2 3">
    <name type="scientific">Ramlibacter lithotrophicus</name>
    <dbReference type="NCBI Taxonomy" id="2606681"/>
    <lineage>
        <taxon>Bacteria</taxon>
        <taxon>Pseudomonadati</taxon>
        <taxon>Pseudomonadota</taxon>
        <taxon>Betaproteobacteria</taxon>
        <taxon>Burkholderiales</taxon>
        <taxon>Comamonadaceae</taxon>
        <taxon>Ramlibacter</taxon>
    </lineage>
</organism>
<keyword evidence="1" id="KW-0812">Transmembrane</keyword>
<dbReference type="EMBL" id="VTOX01000005">
    <property type="protein sequence ID" value="NKE67086.1"/>
    <property type="molecule type" value="Genomic_DNA"/>
</dbReference>
<evidence type="ECO:0000313" key="3">
    <source>
        <dbReference type="Proteomes" id="UP000521868"/>
    </source>
</evidence>
<proteinExistence type="predicted"/>